<evidence type="ECO:0000256" key="1">
    <source>
        <dbReference type="SAM" id="Phobius"/>
    </source>
</evidence>
<proteinExistence type="predicted"/>
<feature type="domain" description="Solute carrier family 3 member 2 N-terminal" evidence="2">
    <location>
        <begin position="20"/>
        <end position="84"/>
    </location>
</feature>
<keyword evidence="4" id="KW-1185">Reference proteome</keyword>
<dbReference type="Pfam" id="PF16028">
    <property type="entry name" value="SLC3A2_N"/>
    <property type="match status" value="1"/>
</dbReference>
<dbReference type="OrthoDB" id="204980at2759"/>
<sequence length="131" mass="15046">MPTEKTPLLIKSLRDEVVVKISDENNNNVRTSKCLTYEELMPYVIDPYWMRIRNILSYLVITGFFVILLLAYISAYISTSECRSLLTIMQHPILNDKSYVTNATNDFIPIGLVPLMLENITKIGWFADAHS</sequence>
<evidence type="ECO:0000313" key="4">
    <source>
        <dbReference type="Proteomes" id="UP001153620"/>
    </source>
</evidence>
<gene>
    <name evidence="3" type="ORF">CHIRRI_LOCUS9166</name>
</gene>
<keyword evidence="1" id="KW-0812">Transmembrane</keyword>
<name>A0A9N9WRM7_9DIPT</name>
<feature type="transmembrane region" description="Helical" evidence="1">
    <location>
        <begin position="55"/>
        <end position="77"/>
    </location>
</feature>
<accession>A0A9N9WRM7</accession>
<dbReference type="InterPro" id="IPR031984">
    <property type="entry name" value="SLC3A2_N"/>
</dbReference>
<organism evidence="3 4">
    <name type="scientific">Chironomus riparius</name>
    <dbReference type="NCBI Taxonomy" id="315576"/>
    <lineage>
        <taxon>Eukaryota</taxon>
        <taxon>Metazoa</taxon>
        <taxon>Ecdysozoa</taxon>
        <taxon>Arthropoda</taxon>
        <taxon>Hexapoda</taxon>
        <taxon>Insecta</taxon>
        <taxon>Pterygota</taxon>
        <taxon>Neoptera</taxon>
        <taxon>Endopterygota</taxon>
        <taxon>Diptera</taxon>
        <taxon>Nematocera</taxon>
        <taxon>Chironomoidea</taxon>
        <taxon>Chironomidae</taxon>
        <taxon>Chironominae</taxon>
        <taxon>Chironomus</taxon>
    </lineage>
</organism>
<dbReference type="AlphaFoldDB" id="A0A9N9WRM7"/>
<keyword evidence="1" id="KW-0472">Membrane</keyword>
<reference evidence="3" key="1">
    <citation type="submission" date="2022-01" db="EMBL/GenBank/DDBJ databases">
        <authorList>
            <person name="King R."/>
        </authorList>
    </citation>
    <scope>NUCLEOTIDE SEQUENCE</scope>
</reference>
<evidence type="ECO:0000313" key="3">
    <source>
        <dbReference type="EMBL" id="CAG9806306.1"/>
    </source>
</evidence>
<keyword evidence="1" id="KW-1133">Transmembrane helix</keyword>
<reference evidence="3" key="2">
    <citation type="submission" date="2022-10" db="EMBL/GenBank/DDBJ databases">
        <authorList>
            <consortium name="ENA_rothamsted_submissions"/>
            <consortium name="culmorum"/>
            <person name="King R."/>
        </authorList>
    </citation>
    <scope>NUCLEOTIDE SEQUENCE</scope>
</reference>
<evidence type="ECO:0000259" key="2">
    <source>
        <dbReference type="Pfam" id="PF16028"/>
    </source>
</evidence>
<protein>
    <recommendedName>
        <fullName evidence="2">Solute carrier family 3 member 2 N-terminal domain-containing protein</fullName>
    </recommendedName>
</protein>
<dbReference type="Proteomes" id="UP001153620">
    <property type="component" value="Chromosome 3"/>
</dbReference>
<dbReference type="EMBL" id="OU895879">
    <property type="protein sequence ID" value="CAG9806306.1"/>
    <property type="molecule type" value="Genomic_DNA"/>
</dbReference>